<name>A0A7J6X5C3_THATH</name>
<dbReference type="SUPFAM" id="SSF140663">
    <property type="entry name" value="TTHA0068-like"/>
    <property type="match status" value="1"/>
</dbReference>
<dbReference type="Gene3D" id="1.10.3450.10">
    <property type="entry name" value="TTHA0068-like"/>
    <property type="match status" value="1"/>
</dbReference>
<protein>
    <submittedName>
        <fullName evidence="1">Uncharacterized protein</fullName>
    </submittedName>
</protein>
<accession>A0A7J6X5C3</accession>
<reference evidence="1 2" key="1">
    <citation type="submission" date="2020-06" db="EMBL/GenBank/DDBJ databases">
        <title>Transcriptomic and genomic resources for Thalictrum thalictroides and T. hernandezii: Facilitating candidate gene discovery in an emerging model plant lineage.</title>
        <authorList>
            <person name="Arias T."/>
            <person name="Riano-Pachon D.M."/>
            <person name="Di Stilio V.S."/>
        </authorList>
    </citation>
    <scope>NUCLEOTIDE SEQUENCE [LARGE SCALE GENOMIC DNA]</scope>
    <source>
        <strain evidence="2">cv. WT478/WT964</strain>
        <tissue evidence="1">Leaves</tissue>
    </source>
</reference>
<dbReference type="AlphaFoldDB" id="A0A7J6X5C3"/>
<dbReference type="PANTHER" id="PTHR34796">
    <property type="entry name" value="EXPRESSED PROTEIN"/>
    <property type="match status" value="1"/>
</dbReference>
<keyword evidence="2" id="KW-1185">Reference proteome</keyword>
<organism evidence="1 2">
    <name type="scientific">Thalictrum thalictroides</name>
    <name type="common">Rue-anemone</name>
    <name type="synonym">Anemone thalictroides</name>
    <dbReference type="NCBI Taxonomy" id="46969"/>
    <lineage>
        <taxon>Eukaryota</taxon>
        <taxon>Viridiplantae</taxon>
        <taxon>Streptophyta</taxon>
        <taxon>Embryophyta</taxon>
        <taxon>Tracheophyta</taxon>
        <taxon>Spermatophyta</taxon>
        <taxon>Magnoliopsida</taxon>
        <taxon>Ranunculales</taxon>
        <taxon>Ranunculaceae</taxon>
        <taxon>Thalictroideae</taxon>
        <taxon>Thalictrum</taxon>
    </lineage>
</organism>
<dbReference type="OrthoDB" id="2020115at2759"/>
<evidence type="ECO:0000313" key="2">
    <source>
        <dbReference type="Proteomes" id="UP000554482"/>
    </source>
</evidence>
<sequence length="268" mass="30669">MSNCAEKNLFQPLISFTVHTANMACSSSTLLLPFKLPLQSQTLGSSSIHFPPTPLHLTNYSNKLHIRIIYRFSRRDYLEEEEEDDEYGAENCTFNEAVLLFNTRDYHKCHDFLETIWNRAEEPKRTLIHGILQCSVGFHHLFGNNHHGAMMELGEGLCKLKKMNFDSGPFNDFQKEISVSLEFIYETQLELAACTDDLCLMMDGSERSYQLLGTFAAGQQLYHLETDSDGISYIVFNPEGLYSTTKPKRVKVPSLRATKEHLMACDYN</sequence>
<evidence type="ECO:0000313" key="1">
    <source>
        <dbReference type="EMBL" id="KAF5204941.1"/>
    </source>
</evidence>
<dbReference type="EMBL" id="JABWDY010004728">
    <property type="protein sequence ID" value="KAF5204941.1"/>
    <property type="molecule type" value="Genomic_DNA"/>
</dbReference>
<dbReference type="PANTHER" id="PTHR34796:SF1">
    <property type="entry name" value="EXPRESSED PROTEIN"/>
    <property type="match status" value="1"/>
</dbReference>
<comment type="caution">
    <text evidence="1">The sequence shown here is derived from an EMBL/GenBank/DDBJ whole genome shotgun (WGS) entry which is preliminary data.</text>
</comment>
<proteinExistence type="predicted"/>
<gene>
    <name evidence="1" type="ORF">FRX31_005478</name>
</gene>
<dbReference type="Proteomes" id="UP000554482">
    <property type="component" value="Unassembled WGS sequence"/>
</dbReference>
<dbReference type="InterPro" id="IPR005500">
    <property type="entry name" value="DUF309"/>
</dbReference>
<dbReference type="Pfam" id="PF03745">
    <property type="entry name" value="DUF309"/>
    <property type="match status" value="1"/>
</dbReference>
<dbReference type="InterPro" id="IPR023203">
    <property type="entry name" value="TTHA0068_sf"/>
</dbReference>